<reference evidence="2" key="2">
    <citation type="submission" date="2023-06" db="EMBL/GenBank/DDBJ databases">
        <authorList>
            <consortium name="Lawrence Berkeley National Laboratory"/>
            <person name="Mondo S.J."/>
            <person name="Hensen N."/>
            <person name="Bonometti L."/>
            <person name="Westerberg I."/>
            <person name="Brannstrom I.O."/>
            <person name="Guillou S."/>
            <person name="Cros-Aarteil S."/>
            <person name="Calhoun S."/>
            <person name="Haridas S."/>
            <person name="Kuo A."/>
            <person name="Pangilinan J."/>
            <person name="Riley R."/>
            <person name="Labutti K."/>
            <person name="Andreopoulos B."/>
            <person name="Lipzen A."/>
            <person name="Chen C."/>
            <person name="Yanf M."/>
            <person name="Daum C."/>
            <person name="Ng V."/>
            <person name="Clum A."/>
            <person name="Steindorff A."/>
            <person name="Ohm R."/>
            <person name="Martin F."/>
            <person name="Silar P."/>
            <person name="Natvig D."/>
            <person name="Lalanne C."/>
            <person name="Gautier V."/>
            <person name="Ament-Velasquez S.L."/>
            <person name="Kruys A."/>
            <person name="Hutchinson M.I."/>
            <person name="Powell A.J."/>
            <person name="Barry K."/>
            <person name="Miller A.N."/>
            <person name="Grigoriev I.V."/>
            <person name="Debuchy R."/>
            <person name="Gladieux P."/>
            <person name="Thoren M.H."/>
            <person name="Johannesson H."/>
        </authorList>
    </citation>
    <scope>NUCLEOTIDE SEQUENCE</scope>
    <source>
        <strain evidence="2">PSN324</strain>
    </source>
</reference>
<evidence type="ECO:0000259" key="1">
    <source>
        <dbReference type="Pfam" id="PF00117"/>
    </source>
</evidence>
<keyword evidence="3" id="KW-1185">Reference proteome</keyword>
<dbReference type="GO" id="GO:0005829">
    <property type="term" value="C:cytosol"/>
    <property type="evidence" value="ECO:0007669"/>
    <property type="project" value="TreeGrafter"/>
</dbReference>
<gene>
    <name evidence="2" type="ORF">QBC42DRAFT_70118</name>
</gene>
<dbReference type="InterPro" id="IPR029062">
    <property type="entry name" value="Class_I_gatase-like"/>
</dbReference>
<evidence type="ECO:0000313" key="2">
    <source>
        <dbReference type="EMBL" id="KAK4463191.1"/>
    </source>
</evidence>
<accession>A0AAV9HVV1</accession>
<protein>
    <submittedName>
        <fullName evidence="2">Glutamine amidotransferase</fullName>
    </submittedName>
</protein>
<dbReference type="InterPro" id="IPR017926">
    <property type="entry name" value="GATASE"/>
</dbReference>
<dbReference type="AlphaFoldDB" id="A0AAV9HVV1"/>
<keyword evidence="2" id="KW-0315">Glutamine amidotransferase</keyword>
<dbReference type="CDD" id="cd01741">
    <property type="entry name" value="GATase1_1"/>
    <property type="match status" value="1"/>
</dbReference>
<comment type="caution">
    <text evidence="2">The sequence shown here is derived from an EMBL/GenBank/DDBJ whole genome shotgun (WGS) entry which is preliminary data.</text>
</comment>
<dbReference type="PANTHER" id="PTHR42695">
    <property type="entry name" value="GLUTAMINE AMIDOTRANSFERASE YLR126C-RELATED"/>
    <property type="match status" value="1"/>
</dbReference>
<name>A0AAV9HVV1_9PEZI</name>
<dbReference type="InterPro" id="IPR044992">
    <property type="entry name" value="ChyE-like"/>
</dbReference>
<dbReference type="Proteomes" id="UP001321749">
    <property type="component" value="Unassembled WGS sequence"/>
</dbReference>
<dbReference type="PROSITE" id="PS51273">
    <property type="entry name" value="GATASE_TYPE_1"/>
    <property type="match status" value="1"/>
</dbReference>
<evidence type="ECO:0000313" key="3">
    <source>
        <dbReference type="Proteomes" id="UP001321749"/>
    </source>
</evidence>
<dbReference type="Gene3D" id="3.40.50.880">
    <property type="match status" value="1"/>
</dbReference>
<dbReference type="Pfam" id="PF00117">
    <property type="entry name" value="GATase"/>
    <property type="match status" value="1"/>
</dbReference>
<dbReference type="SUPFAM" id="SSF52317">
    <property type="entry name" value="Class I glutamine amidotransferase-like"/>
    <property type="match status" value="1"/>
</dbReference>
<dbReference type="PANTHER" id="PTHR42695:SF5">
    <property type="entry name" value="GLUTAMINE AMIDOTRANSFERASE YLR126C-RELATED"/>
    <property type="match status" value="1"/>
</dbReference>
<dbReference type="GO" id="GO:0005634">
    <property type="term" value="C:nucleus"/>
    <property type="evidence" value="ECO:0007669"/>
    <property type="project" value="TreeGrafter"/>
</dbReference>
<reference evidence="2" key="1">
    <citation type="journal article" date="2023" name="Mol. Phylogenet. Evol.">
        <title>Genome-scale phylogeny and comparative genomics of the fungal order Sordariales.</title>
        <authorList>
            <person name="Hensen N."/>
            <person name="Bonometti L."/>
            <person name="Westerberg I."/>
            <person name="Brannstrom I.O."/>
            <person name="Guillou S."/>
            <person name="Cros-Aarteil S."/>
            <person name="Calhoun S."/>
            <person name="Haridas S."/>
            <person name="Kuo A."/>
            <person name="Mondo S."/>
            <person name="Pangilinan J."/>
            <person name="Riley R."/>
            <person name="LaButti K."/>
            <person name="Andreopoulos B."/>
            <person name="Lipzen A."/>
            <person name="Chen C."/>
            <person name="Yan M."/>
            <person name="Daum C."/>
            <person name="Ng V."/>
            <person name="Clum A."/>
            <person name="Steindorff A."/>
            <person name="Ohm R.A."/>
            <person name="Martin F."/>
            <person name="Silar P."/>
            <person name="Natvig D.O."/>
            <person name="Lalanne C."/>
            <person name="Gautier V."/>
            <person name="Ament-Velasquez S.L."/>
            <person name="Kruys A."/>
            <person name="Hutchinson M.I."/>
            <person name="Powell A.J."/>
            <person name="Barry K."/>
            <person name="Miller A.N."/>
            <person name="Grigoriev I.V."/>
            <person name="Debuchy R."/>
            <person name="Gladieux P."/>
            <person name="Hiltunen Thoren M."/>
            <person name="Johannesson H."/>
        </authorList>
    </citation>
    <scope>NUCLEOTIDE SEQUENCE</scope>
    <source>
        <strain evidence="2">PSN324</strain>
    </source>
</reference>
<proteinExistence type="predicted"/>
<feature type="domain" description="Glutamine amidotransferase" evidence="1">
    <location>
        <begin position="66"/>
        <end position="202"/>
    </location>
</feature>
<sequence length="257" mass="28331">MPPIRLAVLEADTPVPKADAKYSGYLGVFSHLLARAAAPEPLSSVLTVTGHDVVKSPDTAYPDLDSIDAILVTGSKHNAFDNDDWILKLVEYVRKALVHPKVRVIGVCFGHQIVARALGALVARSDKGWEVSVTETRLTDKGKELFGIDGRETLRIQQMHQDQVYGIPAGSHLLASTEKCPNHGFVIPGRAITVQGHPEFTEDIMRELLELRHESGLFSDEIFSNGMRRNADDHDGVFMAKGFIKFLQHPGEADKLY</sequence>
<organism evidence="2 3">
    <name type="scientific">Cladorrhinum samala</name>
    <dbReference type="NCBI Taxonomy" id="585594"/>
    <lineage>
        <taxon>Eukaryota</taxon>
        <taxon>Fungi</taxon>
        <taxon>Dikarya</taxon>
        <taxon>Ascomycota</taxon>
        <taxon>Pezizomycotina</taxon>
        <taxon>Sordariomycetes</taxon>
        <taxon>Sordariomycetidae</taxon>
        <taxon>Sordariales</taxon>
        <taxon>Podosporaceae</taxon>
        <taxon>Cladorrhinum</taxon>
    </lineage>
</organism>
<dbReference type="EMBL" id="MU864962">
    <property type="protein sequence ID" value="KAK4463191.1"/>
    <property type="molecule type" value="Genomic_DNA"/>
</dbReference>